<dbReference type="EMBL" id="CACVKT020005353">
    <property type="protein sequence ID" value="CAC5394673.1"/>
    <property type="molecule type" value="Genomic_DNA"/>
</dbReference>
<proteinExistence type="predicted"/>
<keyword evidence="2" id="KW-1185">Reference proteome</keyword>
<accession>A0A6J8CDY5</accession>
<protein>
    <submittedName>
        <fullName evidence="1">Uncharacterized protein</fullName>
    </submittedName>
</protein>
<sequence length="233" mass="26593">MLLELGTISRFYKSEYAKIIQKLKSGEEKSTKLKEQTLHLKQFSSYIQVLLGTYQGNKSIVSETKSITDAIGASKDYELKTDFNSFITKLPKIVQDFGNIKVTKNTSKLDFRDPKIEQAQISISVPTSRKISSIQLQLIKTFRISEKMKIDIRGCVMLSNGHLLMANYTKNYLIEYNDSAEHNREIRVSGSPFGVAVIDPRRNVVTNSLAEFLEKMNNNTFQIEKRISFQDSC</sequence>
<name>A0A6J8CDY5_MYTCO</name>
<dbReference type="OrthoDB" id="6145560at2759"/>
<evidence type="ECO:0000313" key="1">
    <source>
        <dbReference type="EMBL" id="CAC5394673.1"/>
    </source>
</evidence>
<gene>
    <name evidence="1" type="ORF">MCOR_29402</name>
</gene>
<dbReference type="AlphaFoldDB" id="A0A6J8CDY5"/>
<reference evidence="1 2" key="1">
    <citation type="submission" date="2020-06" db="EMBL/GenBank/DDBJ databases">
        <authorList>
            <person name="Li R."/>
            <person name="Bekaert M."/>
        </authorList>
    </citation>
    <scope>NUCLEOTIDE SEQUENCE [LARGE SCALE GENOMIC DNA]</scope>
    <source>
        <strain evidence="2">wild</strain>
    </source>
</reference>
<dbReference type="Proteomes" id="UP000507470">
    <property type="component" value="Unassembled WGS sequence"/>
</dbReference>
<evidence type="ECO:0000313" key="2">
    <source>
        <dbReference type="Proteomes" id="UP000507470"/>
    </source>
</evidence>
<organism evidence="1 2">
    <name type="scientific">Mytilus coruscus</name>
    <name type="common">Sea mussel</name>
    <dbReference type="NCBI Taxonomy" id="42192"/>
    <lineage>
        <taxon>Eukaryota</taxon>
        <taxon>Metazoa</taxon>
        <taxon>Spiralia</taxon>
        <taxon>Lophotrochozoa</taxon>
        <taxon>Mollusca</taxon>
        <taxon>Bivalvia</taxon>
        <taxon>Autobranchia</taxon>
        <taxon>Pteriomorphia</taxon>
        <taxon>Mytilida</taxon>
        <taxon>Mytiloidea</taxon>
        <taxon>Mytilidae</taxon>
        <taxon>Mytilinae</taxon>
        <taxon>Mytilus</taxon>
    </lineage>
</organism>